<dbReference type="PANTHER" id="PTHR34438:SF1">
    <property type="entry name" value="CHROMOSOME 2 OPEN READING FRAME 81"/>
    <property type="match status" value="1"/>
</dbReference>
<reference evidence="2" key="1">
    <citation type="journal article" date="2021" name="Mol. Ecol. Resour.">
        <title>Apolygus lucorum genome provides insights into omnivorousness and mesophyll feeding.</title>
        <authorList>
            <person name="Liu Y."/>
            <person name="Liu H."/>
            <person name="Wang H."/>
            <person name="Huang T."/>
            <person name="Liu B."/>
            <person name="Yang B."/>
            <person name="Yin L."/>
            <person name="Li B."/>
            <person name="Zhang Y."/>
            <person name="Zhang S."/>
            <person name="Jiang F."/>
            <person name="Zhang X."/>
            <person name="Ren Y."/>
            <person name="Wang B."/>
            <person name="Wang S."/>
            <person name="Lu Y."/>
            <person name="Wu K."/>
            <person name="Fan W."/>
            <person name="Wang G."/>
        </authorList>
    </citation>
    <scope>NUCLEOTIDE SEQUENCE</scope>
    <source>
        <strain evidence="2">12Hb</strain>
    </source>
</reference>
<feature type="region of interest" description="Disordered" evidence="1">
    <location>
        <begin position="150"/>
        <end position="231"/>
    </location>
</feature>
<organism evidence="2 3">
    <name type="scientific">Apolygus lucorum</name>
    <name type="common">Small green plant bug</name>
    <name type="synonym">Lygocoris lucorum</name>
    <dbReference type="NCBI Taxonomy" id="248454"/>
    <lineage>
        <taxon>Eukaryota</taxon>
        <taxon>Metazoa</taxon>
        <taxon>Ecdysozoa</taxon>
        <taxon>Arthropoda</taxon>
        <taxon>Hexapoda</taxon>
        <taxon>Insecta</taxon>
        <taxon>Pterygota</taxon>
        <taxon>Neoptera</taxon>
        <taxon>Paraneoptera</taxon>
        <taxon>Hemiptera</taxon>
        <taxon>Heteroptera</taxon>
        <taxon>Panheteroptera</taxon>
        <taxon>Cimicomorpha</taxon>
        <taxon>Miridae</taxon>
        <taxon>Mirini</taxon>
        <taxon>Apolygus</taxon>
    </lineage>
</organism>
<dbReference type="OrthoDB" id="193650at2759"/>
<feature type="compositionally biased region" description="Low complexity" evidence="1">
    <location>
        <begin position="209"/>
        <end position="219"/>
    </location>
</feature>
<dbReference type="PANTHER" id="PTHR34438">
    <property type="entry name" value="SI:DKEY-97L20.6"/>
    <property type="match status" value="1"/>
</dbReference>
<accession>A0A8S9XWQ3</accession>
<evidence type="ECO:0000313" key="3">
    <source>
        <dbReference type="Proteomes" id="UP000466442"/>
    </source>
</evidence>
<evidence type="ECO:0000313" key="2">
    <source>
        <dbReference type="EMBL" id="KAF6213337.1"/>
    </source>
</evidence>
<dbReference type="EMBL" id="WIXP02000003">
    <property type="protein sequence ID" value="KAF6213337.1"/>
    <property type="molecule type" value="Genomic_DNA"/>
</dbReference>
<protein>
    <submittedName>
        <fullName evidence="2">Uncharacterized protein</fullName>
    </submittedName>
</protein>
<gene>
    <name evidence="2" type="ORF">GE061_011056</name>
</gene>
<feature type="compositionally biased region" description="Acidic residues" evidence="1">
    <location>
        <begin position="150"/>
        <end position="159"/>
    </location>
</feature>
<evidence type="ECO:0000256" key="1">
    <source>
        <dbReference type="SAM" id="MobiDB-lite"/>
    </source>
</evidence>
<proteinExistence type="predicted"/>
<dbReference type="Proteomes" id="UP000466442">
    <property type="component" value="Unassembled WGS sequence"/>
</dbReference>
<feature type="compositionally biased region" description="Polar residues" evidence="1">
    <location>
        <begin position="196"/>
        <end position="208"/>
    </location>
</feature>
<comment type="caution">
    <text evidence="2">The sequence shown here is derived from an EMBL/GenBank/DDBJ whole genome shotgun (WGS) entry which is preliminary data.</text>
</comment>
<dbReference type="InterPro" id="IPR028042">
    <property type="entry name" value="DUF4639"/>
</dbReference>
<keyword evidence="3" id="KW-1185">Reference proteome</keyword>
<sequence length="268" mass="31371">MQDERGRSSSRDEGPSSFQLPLYRDSSRFSTTYSFYEFIDQELREEEERDMLILRIRENIIGSIVDELYDRYMDRQVIPFTVRCFEQSLRRLLNWYFLPRDPEDKLLDWEEDEPPAPVPVDNWASFCVPAGSYPPPIKFKFKEPFEPDEIEDEEIDESDWPNFDEVVGENIDDGPSKSTSKRSGLFRSLSEPGSVGSLSNSENGTDNTLMQELCQLSQELENEEQEQPILTKQRHTHFAIVTSSSDRSLKMKSRIYQWISPKNFPPVR</sequence>
<name>A0A8S9XWQ3_APOLU</name>
<dbReference type="AlphaFoldDB" id="A0A8S9XWQ3"/>